<evidence type="ECO:0000313" key="4">
    <source>
        <dbReference type="Proteomes" id="UP001415857"/>
    </source>
</evidence>
<feature type="transmembrane region" description="Helical" evidence="1">
    <location>
        <begin position="106"/>
        <end position="126"/>
    </location>
</feature>
<dbReference type="EMBL" id="JBBPBK010000011">
    <property type="protein sequence ID" value="KAK9274838.1"/>
    <property type="molecule type" value="Genomic_DNA"/>
</dbReference>
<dbReference type="AlphaFoldDB" id="A0AAP0S8A9"/>
<accession>A0AAP0S8A9</accession>
<keyword evidence="1" id="KW-0812">Transmembrane</keyword>
<dbReference type="PANTHER" id="PTHR33248">
    <property type="entry name" value="ZINC ION-BINDING PROTEIN"/>
    <property type="match status" value="1"/>
</dbReference>
<keyword evidence="1" id="KW-1133">Transmembrane helix</keyword>
<comment type="caution">
    <text evidence="3">The sequence shown here is derived from an EMBL/GenBank/DDBJ whole genome shotgun (WGS) entry which is preliminary data.</text>
</comment>
<proteinExistence type="predicted"/>
<dbReference type="Proteomes" id="UP001415857">
    <property type="component" value="Unassembled WGS sequence"/>
</dbReference>
<reference evidence="3 4" key="1">
    <citation type="journal article" date="2024" name="Plant J.">
        <title>Genome sequences and population genomics reveal climatic adaptation and genomic divergence between two closely related sweetgum species.</title>
        <authorList>
            <person name="Xu W.Q."/>
            <person name="Ren C.Q."/>
            <person name="Zhang X.Y."/>
            <person name="Comes H.P."/>
            <person name="Liu X.H."/>
            <person name="Li Y.G."/>
            <person name="Kettle C.J."/>
            <person name="Jalonen R."/>
            <person name="Gaisberger H."/>
            <person name="Ma Y.Z."/>
            <person name="Qiu Y.X."/>
        </authorList>
    </citation>
    <scope>NUCLEOTIDE SEQUENCE [LARGE SCALE GENOMIC DNA]</scope>
    <source>
        <strain evidence="3">Hangzhou</strain>
    </source>
</reference>
<evidence type="ECO:0000313" key="2">
    <source>
        <dbReference type="EMBL" id="KAK9274838.1"/>
    </source>
</evidence>
<keyword evidence="1" id="KW-0472">Membrane</keyword>
<name>A0AAP0S8A9_LIQFO</name>
<sequence length="130" mass="15474">MASSSRSVNSGTGRGTRYRFQNRRCQCGRKAEVKISESIDNPEKLYFRCQECGFFEWWYAPIDVQEGCYDFVNELRREINGNYKELGREIDGNYNRLRKEIDGLKFVVYFNTIFILFVMFILFVILSRMN</sequence>
<keyword evidence="4" id="KW-1185">Reference proteome</keyword>
<evidence type="ECO:0000256" key="1">
    <source>
        <dbReference type="SAM" id="Phobius"/>
    </source>
</evidence>
<evidence type="ECO:0000313" key="3">
    <source>
        <dbReference type="EMBL" id="KAK9289355.1"/>
    </source>
</evidence>
<reference evidence="3" key="2">
    <citation type="submission" date="2024-04" db="EMBL/GenBank/DDBJ databases">
        <authorList>
            <person name="Xu W."/>
            <person name="Ren C."/>
        </authorList>
    </citation>
    <scope>NUCLEOTIDE SEQUENCE</scope>
    <source>
        <strain evidence="3">Hangzhou</strain>
        <tissue evidence="3">Leaves</tissue>
    </source>
</reference>
<protein>
    <submittedName>
        <fullName evidence="3">Uncharacterized protein</fullName>
    </submittedName>
</protein>
<dbReference type="EMBL" id="JBBPBK010000002">
    <property type="protein sequence ID" value="KAK9289355.1"/>
    <property type="molecule type" value="Genomic_DNA"/>
</dbReference>
<organism evidence="3 4">
    <name type="scientific">Liquidambar formosana</name>
    <name type="common">Formosan gum</name>
    <dbReference type="NCBI Taxonomy" id="63359"/>
    <lineage>
        <taxon>Eukaryota</taxon>
        <taxon>Viridiplantae</taxon>
        <taxon>Streptophyta</taxon>
        <taxon>Embryophyta</taxon>
        <taxon>Tracheophyta</taxon>
        <taxon>Spermatophyta</taxon>
        <taxon>Magnoliopsida</taxon>
        <taxon>eudicotyledons</taxon>
        <taxon>Gunneridae</taxon>
        <taxon>Pentapetalae</taxon>
        <taxon>Saxifragales</taxon>
        <taxon>Altingiaceae</taxon>
        <taxon>Liquidambar</taxon>
    </lineage>
</organism>
<gene>
    <name evidence="3" type="ORF">L1049_007510</name>
    <name evidence="2" type="ORF">L1049_022092</name>
</gene>